<reference evidence="2" key="1">
    <citation type="submission" date="2022-11" db="UniProtKB">
        <authorList>
            <consortium name="WormBaseParasite"/>
        </authorList>
    </citation>
    <scope>IDENTIFICATION</scope>
</reference>
<evidence type="ECO:0000313" key="1">
    <source>
        <dbReference type="Proteomes" id="UP000887576"/>
    </source>
</evidence>
<evidence type="ECO:0000313" key="2">
    <source>
        <dbReference type="WBParaSite" id="JU765_v2.g5138.t1"/>
    </source>
</evidence>
<accession>A0AC34RAV1</accession>
<name>A0AC34RAV1_9BILA</name>
<sequence>PFKFNEAEDTLLRQQKPWHQDPHYFSHVKISAIAMIKMVTHARSGGELEIMGMLLGRVEKKVLIVTDVFGLPVEGTETRVNAQTEAYEYMTRFVELYSKAGNKEKVIGWYHSHPGYGCWLSGIDVDTQKLNQQFTEPFLAIVVDPVRTLSSGKVDLGAFRTFPD</sequence>
<protein>
    <submittedName>
        <fullName evidence="2">MPN domain-containing protein</fullName>
    </submittedName>
</protein>
<dbReference type="WBParaSite" id="JU765_v2.g5138.t1">
    <property type="protein sequence ID" value="JU765_v2.g5138.t1"/>
    <property type="gene ID" value="JU765_v2.g5138"/>
</dbReference>
<organism evidence="1 2">
    <name type="scientific">Panagrolaimus sp. JU765</name>
    <dbReference type="NCBI Taxonomy" id="591449"/>
    <lineage>
        <taxon>Eukaryota</taxon>
        <taxon>Metazoa</taxon>
        <taxon>Ecdysozoa</taxon>
        <taxon>Nematoda</taxon>
        <taxon>Chromadorea</taxon>
        <taxon>Rhabditida</taxon>
        <taxon>Tylenchina</taxon>
        <taxon>Panagrolaimomorpha</taxon>
        <taxon>Panagrolaimoidea</taxon>
        <taxon>Panagrolaimidae</taxon>
        <taxon>Panagrolaimus</taxon>
    </lineage>
</organism>
<dbReference type="Proteomes" id="UP000887576">
    <property type="component" value="Unplaced"/>
</dbReference>
<proteinExistence type="predicted"/>